<evidence type="ECO:0000256" key="1">
    <source>
        <dbReference type="SAM" id="MobiDB-lite"/>
    </source>
</evidence>
<name>A0AAV4AQI3_9GAST</name>
<dbReference type="Proteomes" id="UP000735302">
    <property type="component" value="Unassembled WGS sequence"/>
</dbReference>
<evidence type="ECO:0000313" key="3">
    <source>
        <dbReference type="Proteomes" id="UP000735302"/>
    </source>
</evidence>
<organism evidence="2 3">
    <name type="scientific">Plakobranchus ocellatus</name>
    <dbReference type="NCBI Taxonomy" id="259542"/>
    <lineage>
        <taxon>Eukaryota</taxon>
        <taxon>Metazoa</taxon>
        <taxon>Spiralia</taxon>
        <taxon>Lophotrochozoa</taxon>
        <taxon>Mollusca</taxon>
        <taxon>Gastropoda</taxon>
        <taxon>Heterobranchia</taxon>
        <taxon>Euthyneura</taxon>
        <taxon>Panpulmonata</taxon>
        <taxon>Sacoglossa</taxon>
        <taxon>Placobranchoidea</taxon>
        <taxon>Plakobranchidae</taxon>
        <taxon>Plakobranchus</taxon>
    </lineage>
</organism>
<reference evidence="2 3" key="1">
    <citation type="journal article" date="2021" name="Elife">
        <title>Chloroplast acquisition without the gene transfer in kleptoplastic sea slugs, Plakobranchus ocellatus.</title>
        <authorList>
            <person name="Maeda T."/>
            <person name="Takahashi S."/>
            <person name="Yoshida T."/>
            <person name="Shimamura S."/>
            <person name="Takaki Y."/>
            <person name="Nagai Y."/>
            <person name="Toyoda A."/>
            <person name="Suzuki Y."/>
            <person name="Arimoto A."/>
            <person name="Ishii H."/>
            <person name="Satoh N."/>
            <person name="Nishiyama T."/>
            <person name="Hasebe M."/>
            <person name="Maruyama T."/>
            <person name="Minagawa J."/>
            <person name="Obokata J."/>
            <person name="Shigenobu S."/>
        </authorList>
    </citation>
    <scope>NUCLEOTIDE SEQUENCE [LARGE SCALE GENOMIC DNA]</scope>
</reference>
<dbReference type="AlphaFoldDB" id="A0AAV4AQI3"/>
<keyword evidence="3" id="KW-1185">Reference proteome</keyword>
<comment type="caution">
    <text evidence="2">The sequence shown here is derived from an EMBL/GenBank/DDBJ whole genome shotgun (WGS) entry which is preliminary data.</text>
</comment>
<feature type="compositionally biased region" description="Basic and acidic residues" evidence="1">
    <location>
        <begin position="1"/>
        <end position="23"/>
    </location>
</feature>
<gene>
    <name evidence="2" type="ORF">PoB_003609500</name>
</gene>
<dbReference type="EMBL" id="BLXT01004113">
    <property type="protein sequence ID" value="GFO09590.1"/>
    <property type="molecule type" value="Genomic_DNA"/>
</dbReference>
<sequence>MKNTKDISKQGDLEKKYGSENRGNRVVGRLGNAVCIGVIKIDFAVDPTWVVVTNSIAKPCRTRANLPEVCVEPSITSALA</sequence>
<feature type="region of interest" description="Disordered" evidence="1">
    <location>
        <begin position="1"/>
        <end position="24"/>
    </location>
</feature>
<accession>A0AAV4AQI3</accession>
<protein>
    <submittedName>
        <fullName evidence="2">Uncharacterized protein</fullName>
    </submittedName>
</protein>
<proteinExistence type="predicted"/>
<evidence type="ECO:0000313" key="2">
    <source>
        <dbReference type="EMBL" id="GFO09590.1"/>
    </source>
</evidence>